<evidence type="ECO:0000313" key="2">
    <source>
        <dbReference type="Proteomes" id="UP000245535"/>
    </source>
</evidence>
<dbReference type="Pfam" id="PF10677">
    <property type="entry name" value="DUF2490"/>
    <property type="match status" value="1"/>
</dbReference>
<proteinExistence type="predicted"/>
<comment type="caution">
    <text evidence="1">The sequence shown here is derived from an EMBL/GenBank/DDBJ whole genome shotgun (WGS) entry which is preliminary data.</text>
</comment>
<dbReference type="Proteomes" id="UP000245535">
    <property type="component" value="Unassembled WGS sequence"/>
</dbReference>
<accession>A0A315ZEV1</accession>
<reference evidence="1 2" key="1">
    <citation type="submission" date="2018-03" db="EMBL/GenBank/DDBJ databases">
        <title>Genomic Encyclopedia of Archaeal and Bacterial Type Strains, Phase II (KMG-II): from individual species to whole genera.</title>
        <authorList>
            <person name="Goeker M."/>
        </authorList>
    </citation>
    <scope>NUCLEOTIDE SEQUENCE [LARGE SCALE GENOMIC DNA]</scope>
    <source>
        <strain evidence="1 2">DSM 28229</strain>
    </source>
</reference>
<dbReference type="EMBL" id="QGDO01000002">
    <property type="protein sequence ID" value="PWJ43254.1"/>
    <property type="molecule type" value="Genomic_DNA"/>
</dbReference>
<dbReference type="AlphaFoldDB" id="A0A315ZEV1"/>
<sequence length="257" mass="31056">MHNLLYAQSDVKRSTTSMEETGMWYGAYLKIRFSEKLGYYGEHHWRTRNDIDNVWSFSGRPRQMYNRFGLNIMFNDYFEAVIGPTLVMNFSPDMDSDAYDKVTYEPRIWHQWLFKMPKMGRVKMYHQFRFEHRWKRKNDVGEDHDYTNRYRYKIFGYIPINSKEIKEKSWYFSPSAEIFMHSGESIVNNPMEDFRTYNGFGYVMNNTLTFFVGHMFTYGQKSSGYEYKTSHILRFNVYIGLDTRKIEDKLPKINLGY</sequence>
<keyword evidence="2" id="KW-1185">Reference proteome</keyword>
<organism evidence="1 2">
    <name type="scientific">Sediminitomix flava</name>
    <dbReference type="NCBI Taxonomy" id="379075"/>
    <lineage>
        <taxon>Bacteria</taxon>
        <taxon>Pseudomonadati</taxon>
        <taxon>Bacteroidota</taxon>
        <taxon>Cytophagia</taxon>
        <taxon>Cytophagales</taxon>
        <taxon>Flammeovirgaceae</taxon>
        <taxon>Sediminitomix</taxon>
    </lineage>
</organism>
<protein>
    <submittedName>
        <fullName evidence="1">Uncharacterized protein DUF2490</fullName>
    </submittedName>
</protein>
<gene>
    <name evidence="1" type="ORF">BC781_102803</name>
</gene>
<evidence type="ECO:0000313" key="1">
    <source>
        <dbReference type="EMBL" id="PWJ43254.1"/>
    </source>
</evidence>
<name>A0A315ZEV1_SEDFL</name>
<dbReference type="InterPro" id="IPR019619">
    <property type="entry name" value="DUF2490"/>
</dbReference>